<proteinExistence type="predicted"/>
<name>A0A9N7U374_PLEPL</name>
<feature type="compositionally biased region" description="Basic and acidic residues" evidence="1">
    <location>
        <begin position="22"/>
        <end position="41"/>
    </location>
</feature>
<evidence type="ECO:0000313" key="2">
    <source>
        <dbReference type="EMBL" id="CAB1423655.1"/>
    </source>
</evidence>
<dbReference type="Proteomes" id="UP001153269">
    <property type="component" value="Unassembled WGS sequence"/>
</dbReference>
<accession>A0A9N7U374</accession>
<sequence>MTGVKGRVEFQLENSTPGYEMIGERPQEDESAAERPSETGECKSNTGQRGQLTSAIAELEDGDDDEGDEDAPLSVLADVALAPPRGDTASFSWDSEAYSFLELGFQETCIQSMRLQLQFLLSQADALMKGQDDQERKAHAAAVPDFLFTCQPYFNYVESTAQRSLMSEHTPLRHEIYTRLLDFSEQLCDKLEQLVLTHARHSLLCLDESDPSSLSHFCIGQTQLGRLRLTAFRYCLPTPYIPHVDTGLYKRMRWNVETLPDKPQQADEKQGGESEEKAETIRETEYYFLCYEDIPNAHTYAGEESHSDVVRLWSIGGWVQVNPDPDTEDINEWITCEVPQADYHRLLFLGSKEPSSCNATELLQQLLLSQQTTL</sequence>
<feature type="compositionally biased region" description="Basic and acidic residues" evidence="1">
    <location>
        <begin position="1"/>
        <end position="10"/>
    </location>
</feature>
<feature type="compositionally biased region" description="Basic and acidic residues" evidence="1">
    <location>
        <begin position="264"/>
        <end position="278"/>
    </location>
</feature>
<dbReference type="PANTHER" id="PTHR36292:SF1">
    <property type="entry name" value="UPF0575 PROTEIN C19ORF67"/>
    <property type="match status" value="1"/>
</dbReference>
<keyword evidence="3" id="KW-1185">Reference proteome</keyword>
<evidence type="ECO:0000256" key="1">
    <source>
        <dbReference type="SAM" id="MobiDB-lite"/>
    </source>
</evidence>
<dbReference type="AlphaFoldDB" id="A0A9N7U374"/>
<reference evidence="2" key="1">
    <citation type="submission" date="2020-03" db="EMBL/GenBank/DDBJ databases">
        <authorList>
            <person name="Weist P."/>
        </authorList>
    </citation>
    <scope>NUCLEOTIDE SEQUENCE</scope>
</reference>
<feature type="region of interest" description="Disordered" evidence="1">
    <location>
        <begin position="1"/>
        <end position="51"/>
    </location>
</feature>
<dbReference type="EMBL" id="CADEAL010000669">
    <property type="protein sequence ID" value="CAB1423655.1"/>
    <property type="molecule type" value="Genomic_DNA"/>
</dbReference>
<evidence type="ECO:0000313" key="3">
    <source>
        <dbReference type="Proteomes" id="UP001153269"/>
    </source>
</evidence>
<dbReference type="InterPro" id="IPR021748">
    <property type="entry name" value="DUF3314"/>
</dbReference>
<organism evidence="2 3">
    <name type="scientific">Pleuronectes platessa</name>
    <name type="common">European plaice</name>
    <dbReference type="NCBI Taxonomy" id="8262"/>
    <lineage>
        <taxon>Eukaryota</taxon>
        <taxon>Metazoa</taxon>
        <taxon>Chordata</taxon>
        <taxon>Craniata</taxon>
        <taxon>Vertebrata</taxon>
        <taxon>Euteleostomi</taxon>
        <taxon>Actinopterygii</taxon>
        <taxon>Neopterygii</taxon>
        <taxon>Teleostei</taxon>
        <taxon>Neoteleostei</taxon>
        <taxon>Acanthomorphata</taxon>
        <taxon>Carangaria</taxon>
        <taxon>Pleuronectiformes</taxon>
        <taxon>Pleuronectoidei</taxon>
        <taxon>Pleuronectidae</taxon>
        <taxon>Pleuronectes</taxon>
    </lineage>
</organism>
<feature type="compositionally biased region" description="Polar residues" evidence="1">
    <location>
        <begin position="42"/>
        <end position="51"/>
    </location>
</feature>
<dbReference type="PANTHER" id="PTHR36292">
    <property type="entry name" value="UPF0575 PROTEIN C19ORF67"/>
    <property type="match status" value="1"/>
</dbReference>
<dbReference type="Pfam" id="PF11771">
    <property type="entry name" value="DUF3314"/>
    <property type="match status" value="1"/>
</dbReference>
<protein>
    <submittedName>
        <fullName evidence="2">Uncharacterized protein</fullName>
    </submittedName>
</protein>
<feature type="region of interest" description="Disordered" evidence="1">
    <location>
        <begin position="259"/>
        <end position="278"/>
    </location>
</feature>
<comment type="caution">
    <text evidence="2">The sequence shown here is derived from an EMBL/GenBank/DDBJ whole genome shotgun (WGS) entry which is preliminary data.</text>
</comment>
<gene>
    <name evidence="2" type="ORF">PLEPLA_LOCUS11576</name>
</gene>